<proteinExistence type="predicted"/>
<feature type="transmembrane region" description="Helical" evidence="2">
    <location>
        <begin position="12"/>
        <end position="29"/>
    </location>
</feature>
<keyword evidence="2" id="KW-0812">Transmembrane</keyword>
<reference evidence="3 4" key="1">
    <citation type="submission" date="2018-06" db="EMBL/GenBank/DDBJ databases">
        <title>Pseudomonas diversity within urban Lake Michigan freshwaters.</title>
        <authorList>
            <person name="Batrich M."/>
            <person name="Hatzopoulos T."/>
            <person name="Putonti C."/>
        </authorList>
    </citation>
    <scope>NUCLEOTIDE SEQUENCE [LARGE SCALE GENOMIC DNA]</scope>
    <source>
        <strain evidence="3 4">MB-090714</strain>
    </source>
</reference>
<name>A0A2V4KVZ8_AQUAC</name>
<comment type="caution">
    <text evidence="3">The sequence shown here is derived from an EMBL/GenBank/DDBJ whole genome shotgun (WGS) entry which is preliminary data.</text>
</comment>
<dbReference type="AlphaFoldDB" id="A0A2V4KVZ8"/>
<keyword evidence="2" id="KW-1133">Transmembrane helix</keyword>
<evidence type="ECO:0000256" key="1">
    <source>
        <dbReference type="SAM" id="MobiDB-lite"/>
    </source>
</evidence>
<evidence type="ECO:0000256" key="2">
    <source>
        <dbReference type="SAM" id="Phobius"/>
    </source>
</evidence>
<gene>
    <name evidence="3" type="ORF">DMO17_09825</name>
</gene>
<feature type="compositionally biased region" description="Gly residues" evidence="1">
    <location>
        <begin position="233"/>
        <end position="244"/>
    </location>
</feature>
<protein>
    <submittedName>
        <fullName evidence="3">Uncharacterized protein</fullName>
    </submittedName>
</protein>
<dbReference type="EMBL" id="QJRX01000004">
    <property type="protein sequence ID" value="PYC25955.1"/>
    <property type="molecule type" value="Genomic_DNA"/>
</dbReference>
<keyword evidence="2" id="KW-0472">Membrane</keyword>
<accession>A0A2V4KVZ8</accession>
<dbReference type="RefSeq" id="WP_110682303.1">
    <property type="nucleotide sequence ID" value="NZ_QJRX01000004.1"/>
</dbReference>
<sequence>MKTSSQRGQAIVFGLLFLGVAVVAMLLVYNHGILTRDRVQLENAADAAVYTQAKLFARNQNFIAYTNRAMIANELSIGQMVAMRSWAKRYKTIPSWVDSFPAYQIPIVPPAPRPTLADALKAVYIPYIAIGYGIDAVTNPMIGFYPTTVSYFNMAMSMFQKAFAMATVESQIEGMIDVVEAHQNQSGSDPEDDLYIPLLGYYFLTQNAALTYFGDSFSYENLYSQASSAMSGGGASGGGAGGAGESPPSTTDEVVGSFLGGLNGPETMLVDTNPERYKKKAGSTQDPPANDDAKEAYRQFAAIINDNRNDWLDQRHFNLGPPALATPEITLPLGPLRISFSLTLEMGSFNDGGTAYRYNPLRTSSTGDGIERYGWTSIDYTSLGFKLDVDIFIELCLWFPVVGTECFTIIDGNIPLGFGMPISGATEQLVAEDADAMRSAPQWGFPGMDMTGMAPGMYADTFHMVHAVTWFWGQVRNIYGTIPADVKTNYAGPPSFFALNDSFAESGTSHEFSIAVAKKLSDVPTTDSPDGLNLNGSSGNQLYRFQLDTQGPVDGTLSTAYATALWHEPDALMTVSSAETYFASPRDEDEVASQFSPFWDARLREPSAITMMIATGEIDPFQLMEELNLSGGIMGVAEWVIDTAIESITDPAKEQLLKNVQPPVKQYAEEVVDEVFDQVTGTAKDALMGELENYVP</sequence>
<evidence type="ECO:0000313" key="4">
    <source>
        <dbReference type="Proteomes" id="UP000248146"/>
    </source>
</evidence>
<dbReference type="Proteomes" id="UP000248146">
    <property type="component" value="Unassembled WGS sequence"/>
</dbReference>
<feature type="region of interest" description="Disordered" evidence="1">
    <location>
        <begin position="233"/>
        <end position="252"/>
    </location>
</feature>
<dbReference type="OrthoDB" id="5493674at2"/>
<evidence type="ECO:0000313" key="3">
    <source>
        <dbReference type="EMBL" id="PYC25955.1"/>
    </source>
</evidence>
<organism evidence="3 4">
    <name type="scientific">Aquipseudomonas alcaligenes</name>
    <name type="common">Pseudomonas alcaligenes</name>
    <dbReference type="NCBI Taxonomy" id="43263"/>
    <lineage>
        <taxon>Bacteria</taxon>
        <taxon>Pseudomonadati</taxon>
        <taxon>Pseudomonadota</taxon>
        <taxon>Gammaproteobacteria</taxon>
        <taxon>Pseudomonadales</taxon>
        <taxon>Pseudomonadaceae</taxon>
        <taxon>Aquipseudomonas</taxon>
    </lineage>
</organism>